<dbReference type="GO" id="GO:0005886">
    <property type="term" value="C:plasma membrane"/>
    <property type="evidence" value="ECO:0007669"/>
    <property type="project" value="UniProtKB-SubCell"/>
</dbReference>
<evidence type="ECO:0000259" key="11">
    <source>
        <dbReference type="PROSITE" id="PS50883"/>
    </source>
</evidence>
<dbReference type="PANTHER" id="PTHR33121:SF79">
    <property type="entry name" value="CYCLIC DI-GMP PHOSPHODIESTERASE PDED-RELATED"/>
    <property type="match status" value="1"/>
</dbReference>
<dbReference type="PROSITE" id="PS50883">
    <property type="entry name" value="EAL"/>
    <property type="match status" value="1"/>
</dbReference>
<dbReference type="InterPro" id="IPR035919">
    <property type="entry name" value="EAL_sf"/>
</dbReference>
<evidence type="ECO:0000256" key="3">
    <source>
        <dbReference type="ARBA" id="ARBA00022475"/>
    </source>
</evidence>
<dbReference type="SUPFAM" id="SSF141868">
    <property type="entry name" value="EAL domain-like"/>
    <property type="match status" value="1"/>
</dbReference>
<reference evidence="12" key="1">
    <citation type="journal article" date="2023" name="Phytobiomes J">
        <title>Deciphering the key players within the bacterial microbiota associated with aerial crown gall tumors on rhododendron: Insights into the gallobiome.</title>
        <authorList>
            <person name="Kuzmanovic N."/>
            <person name="Nesme J."/>
            <person name="Wolf J."/>
            <person name="Neumann-Schaal M."/>
            <person name="Petersen J."/>
            <person name="Fernandez-Gnecco G."/>
            <person name="Sproeer C."/>
            <person name="Bunk B."/>
            <person name="Overmann J."/>
            <person name="Sorensen S.J."/>
            <person name="Idczak E."/>
            <person name="Smalla K."/>
        </authorList>
    </citation>
    <scope>NUCLEOTIDE SEQUENCE</scope>
    <source>
        <strain evidence="12">Rho-11.1</strain>
    </source>
</reference>
<protein>
    <recommendedName>
        <fullName evidence="2">cyclic-guanylate-specific phosphodiesterase</fullName>
        <ecNumber evidence="2">3.1.4.52</ecNumber>
    </recommendedName>
</protein>
<evidence type="ECO:0000256" key="4">
    <source>
        <dbReference type="ARBA" id="ARBA00022636"/>
    </source>
</evidence>
<dbReference type="Gene3D" id="3.20.20.450">
    <property type="entry name" value="EAL domain"/>
    <property type="match status" value="1"/>
</dbReference>
<evidence type="ECO:0000256" key="10">
    <source>
        <dbReference type="SAM" id="Phobius"/>
    </source>
</evidence>
<evidence type="ECO:0000256" key="9">
    <source>
        <dbReference type="ARBA" id="ARBA00034290"/>
    </source>
</evidence>
<dbReference type="Pfam" id="PF00563">
    <property type="entry name" value="EAL"/>
    <property type="match status" value="1"/>
</dbReference>
<dbReference type="PANTHER" id="PTHR33121">
    <property type="entry name" value="CYCLIC DI-GMP PHOSPHODIESTERASE PDEF"/>
    <property type="match status" value="1"/>
</dbReference>
<evidence type="ECO:0000256" key="1">
    <source>
        <dbReference type="ARBA" id="ARBA00004651"/>
    </source>
</evidence>
<proteinExistence type="predicted"/>
<name>A0AAW9FS27_9HYPH</name>
<comment type="subcellular location">
    <subcellularLocation>
        <location evidence="1">Cell membrane</location>
        <topology evidence="1">Multi-pass membrane protein</topology>
    </subcellularLocation>
</comment>
<evidence type="ECO:0000256" key="5">
    <source>
        <dbReference type="ARBA" id="ARBA00022692"/>
    </source>
</evidence>
<dbReference type="CDD" id="cd01948">
    <property type="entry name" value="EAL"/>
    <property type="match status" value="1"/>
</dbReference>
<keyword evidence="8 10" id="KW-0472">Membrane</keyword>
<feature type="transmembrane region" description="Helical" evidence="10">
    <location>
        <begin position="198"/>
        <end position="218"/>
    </location>
</feature>
<comment type="catalytic activity">
    <reaction evidence="9">
        <text>3',3'-c-di-GMP + H2O = 5'-phosphoguanylyl(3'-&gt;5')guanosine + H(+)</text>
        <dbReference type="Rhea" id="RHEA:24902"/>
        <dbReference type="ChEBI" id="CHEBI:15377"/>
        <dbReference type="ChEBI" id="CHEBI:15378"/>
        <dbReference type="ChEBI" id="CHEBI:58754"/>
        <dbReference type="ChEBI" id="CHEBI:58805"/>
        <dbReference type="EC" id="3.1.4.52"/>
    </reaction>
</comment>
<feature type="domain" description="EAL" evidence="11">
    <location>
        <begin position="222"/>
        <end position="474"/>
    </location>
</feature>
<keyword evidence="4" id="KW-0973">c-di-GMP</keyword>
<keyword evidence="3" id="KW-1003">Cell membrane</keyword>
<comment type="caution">
    <text evidence="12">The sequence shown here is derived from an EMBL/GenBank/DDBJ whole genome shotgun (WGS) entry which is preliminary data.</text>
</comment>
<dbReference type="EMBL" id="JAVRAF010000025">
    <property type="protein sequence ID" value="MDX8305665.1"/>
    <property type="molecule type" value="Genomic_DNA"/>
</dbReference>
<keyword evidence="5 10" id="KW-0812">Transmembrane</keyword>
<dbReference type="InterPro" id="IPR024744">
    <property type="entry name" value="CSS-motif_dom"/>
</dbReference>
<evidence type="ECO:0000256" key="8">
    <source>
        <dbReference type="ARBA" id="ARBA00023136"/>
    </source>
</evidence>
<dbReference type="SMART" id="SM00052">
    <property type="entry name" value="EAL"/>
    <property type="match status" value="1"/>
</dbReference>
<keyword evidence="6" id="KW-0378">Hydrolase</keyword>
<dbReference type="InterPro" id="IPR001633">
    <property type="entry name" value="EAL_dom"/>
</dbReference>
<dbReference type="RefSeq" id="WP_320203767.1">
    <property type="nucleotide sequence ID" value="NZ_CP192783.1"/>
</dbReference>
<gene>
    <name evidence="12" type="ORF">RMR22_25870</name>
</gene>
<dbReference type="InterPro" id="IPR050706">
    <property type="entry name" value="Cyclic-di-GMP_PDE-like"/>
</dbReference>
<organism evidence="12">
    <name type="scientific">Agrobacterium rosae</name>
    <dbReference type="NCBI Taxonomy" id="1972867"/>
    <lineage>
        <taxon>Bacteria</taxon>
        <taxon>Pseudomonadati</taxon>
        <taxon>Pseudomonadota</taxon>
        <taxon>Alphaproteobacteria</taxon>
        <taxon>Hyphomicrobiales</taxon>
        <taxon>Rhizobiaceae</taxon>
        <taxon>Rhizobium/Agrobacterium group</taxon>
        <taxon>Agrobacterium</taxon>
    </lineage>
</organism>
<evidence type="ECO:0000256" key="7">
    <source>
        <dbReference type="ARBA" id="ARBA00022989"/>
    </source>
</evidence>
<dbReference type="Pfam" id="PF12792">
    <property type="entry name" value="CSS-motif"/>
    <property type="match status" value="1"/>
</dbReference>
<dbReference type="AlphaFoldDB" id="A0AAW9FS27"/>
<keyword evidence="7 10" id="KW-1133">Transmembrane helix</keyword>
<dbReference type="GO" id="GO:0071111">
    <property type="term" value="F:cyclic-guanylate-specific phosphodiesterase activity"/>
    <property type="evidence" value="ECO:0007669"/>
    <property type="project" value="UniProtKB-EC"/>
</dbReference>
<sequence>MLNTVAERILVRATRAASEAEAAIDMLSDSDGEPCSTANIALMQREVFNMLTIEEMGYLQDGALRCTSWGTRLDLPETTPDFRTESGLDVTFALRPALRGGTPKLAYRKDNYNVLVDPARFVDVITEQKIHMAVAAKDGRVFAHTEAADLEAIRRIASQAQSAPDGTYAYGVVKSDDWIAIALEPHPALFSTLRREQLLMLPLALMLAGVMVSTVVWFSKQRLSMRRELEIAIRQQEFIVHYQPLIDLKTGQCIGAEALVRWKRPDGSWVRPDLFIPVAEQSGLIQKITAQVIYRIGQDIGQILSRDSSLHIAINLSAEDLADGSFLRLIDRLVRDHRLQPNQIWLEATERGFLDYAAVSETISRAHQSGYVVCIDDFGTGYSSLQHLEQLSFDVLKIDKSFVDSIGVSSPKSMVIHHIIEMAKSLGTRIVAEGVERSEQAEYLSEKRVEFGQGWLFSRALPKDEFAAFLQERSTFAQKISVV</sequence>
<evidence type="ECO:0000313" key="12">
    <source>
        <dbReference type="EMBL" id="MDX8305665.1"/>
    </source>
</evidence>
<evidence type="ECO:0000256" key="2">
    <source>
        <dbReference type="ARBA" id="ARBA00012282"/>
    </source>
</evidence>
<accession>A0AAW9FS27</accession>
<evidence type="ECO:0000256" key="6">
    <source>
        <dbReference type="ARBA" id="ARBA00022801"/>
    </source>
</evidence>
<dbReference type="EC" id="3.1.4.52" evidence="2"/>